<feature type="transmembrane region" description="Helical" evidence="10">
    <location>
        <begin position="28"/>
        <end position="51"/>
    </location>
</feature>
<feature type="transmembrane region" description="Helical" evidence="10">
    <location>
        <begin position="334"/>
        <end position="356"/>
    </location>
</feature>
<dbReference type="Proteomes" id="UP000015104">
    <property type="component" value="Unassembled WGS sequence"/>
</dbReference>
<dbReference type="GO" id="GO:0031419">
    <property type="term" value="F:cobalamin binding"/>
    <property type="evidence" value="ECO:0007669"/>
    <property type="project" value="UniProtKB-KW"/>
</dbReference>
<evidence type="ECO:0000256" key="8">
    <source>
        <dbReference type="ARBA" id="ARBA00023228"/>
    </source>
</evidence>
<dbReference type="EMBL" id="CAEY01000699">
    <property type="status" value="NOT_ANNOTATED_CDS"/>
    <property type="molecule type" value="Genomic_DNA"/>
</dbReference>
<keyword evidence="3" id="KW-0813">Transport</keyword>
<evidence type="ECO:0000313" key="11">
    <source>
        <dbReference type="EnsemblMetazoa" id="tetur26g02330.1"/>
    </source>
</evidence>
<comment type="similarity">
    <text evidence="2">Belongs to the LIMR family. LMBRD1 subfamily.</text>
</comment>
<feature type="transmembrane region" description="Helical" evidence="10">
    <location>
        <begin position="71"/>
        <end position="91"/>
    </location>
</feature>
<evidence type="ECO:0000256" key="6">
    <source>
        <dbReference type="ARBA" id="ARBA00022989"/>
    </source>
</evidence>
<reference evidence="11" key="2">
    <citation type="submission" date="2015-06" db="UniProtKB">
        <authorList>
            <consortium name="EnsemblMetazoa"/>
        </authorList>
    </citation>
    <scope>IDENTIFICATION</scope>
</reference>
<evidence type="ECO:0000256" key="2">
    <source>
        <dbReference type="ARBA" id="ARBA00009901"/>
    </source>
</evidence>
<keyword evidence="5 10" id="KW-0812">Transmembrane</keyword>
<name>T1KY36_TETUR</name>
<proteinExistence type="inferred from homology"/>
<evidence type="ECO:0000256" key="3">
    <source>
        <dbReference type="ARBA" id="ARBA00022448"/>
    </source>
</evidence>
<feature type="transmembrane region" description="Helical" evidence="10">
    <location>
        <begin position="421"/>
        <end position="442"/>
    </location>
</feature>
<keyword evidence="9" id="KW-0170">Cobalt</keyword>
<dbReference type="GO" id="GO:0072665">
    <property type="term" value="P:protein localization to vacuole"/>
    <property type="evidence" value="ECO:0007669"/>
    <property type="project" value="TreeGrafter"/>
</dbReference>
<feature type="transmembrane region" description="Helical" evidence="10">
    <location>
        <begin position="118"/>
        <end position="140"/>
    </location>
</feature>
<evidence type="ECO:0000313" key="12">
    <source>
        <dbReference type="Proteomes" id="UP000015104"/>
    </source>
</evidence>
<dbReference type="InterPro" id="IPR050854">
    <property type="entry name" value="LMBD1_LysCbl_Transport"/>
</dbReference>
<keyword evidence="6 10" id="KW-1133">Transmembrane helix</keyword>
<keyword evidence="8" id="KW-0458">Lysosome</keyword>
<dbReference type="eggNOG" id="ENOG502QQ2T">
    <property type="taxonomic scope" value="Eukaryota"/>
</dbReference>
<comment type="subcellular location">
    <subcellularLocation>
        <location evidence="1">Lysosome membrane</location>
        <topology evidence="1">Multi-pass membrane protein</topology>
    </subcellularLocation>
</comment>
<dbReference type="STRING" id="32264.T1KY36"/>
<organism evidence="11 12">
    <name type="scientific">Tetranychus urticae</name>
    <name type="common">Two-spotted spider mite</name>
    <dbReference type="NCBI Taxonomy" id="32264"/>
    <lineage>
        <taxon>Eukaryota</taxon>
        <taxon>Metazoa</taxon>
        <taxon>Ecdysozoa</taxon>
        <taxon>Arthropoda</taxon>
        <taxon>Chelicerata</taxon>
        <taxon>Arachnida</taxon>
        <taxon>Acari</taxon>
        <taxon>Acariformes</taxon>
        <taxon>Trombidiformes</taxon>
        <taxon>Prostigmata</taxon>
        <taxon>Eleutherengona</taxon>
        <taxon>Raphignathae</taxon>
        <taxon>Tetranychoidea</taxon>
        <taxon>Tetranychidae</taxon>
        <taxon>Tetranychus</taxon>
    </lineage>
</organism>
<dbReference type="EnsemblMetazoa" id="tetur26g02330.1">
    <property type="protein sequence ID" value="tetur26g02330.1"/>
    <property type="gene ID" value="tetur26g02330"/>
</dbReference>
<evidence type="ECO:0000256" key="5">
    <source>
        <dbReference type="ARBA" id="ARBA00022692"/>
    </source>
</evidence>
<sequence>MKTPEGMFKPWAEELTARENIEDVMLNFYYVAYGLVFFCVFIMIPFMYFYYEEKDDDELGSSERICTALKFTSVFVFIAATLLCVGAFVPLKPATNSTEWEKIKEMFESLGTDRGEDAISMVLSILCVLGMFNLVFYTAFGMSSWPIGLIRGTQSARLQHEEIQSRNIVIQTRINALRDKERITSRLTNRERHLLNKLEEEERTTRREEELVDQHRNSWGYKLRKILRPLEITFGVCAAVLGIVLWISLLLTNIDRDIHSEMKTGYALQSFNLPNPIDLLLVQLQKVFPLDYILILIITWLLVLCTFSGIRNLGVRIFFIKMFKLRKKRTAPQGLLLTCAILMLSVLTFNVFLYTVSPQYTTYGSQHYIKTVINATEDTDIHVKAEIHQCPDPITPRNCTMTRNSVLQVRFLYKAWYFGAFYHWASWGYLIISALALIYALIRKSRTVTEGMVDQDEFEESEDGPMVR</sequence>
<evidence type="ECO:0000256" key="4">
    <source>
        <dbReference type="ARBA" id="ARBA00022628"/>
    </source>
</evidence>
<evidence type="ECO:0008006" key="13">
    <source>
        <dbReference type="Google" id="ProtNLM"/>
    </source>
</evidence>
<dbReference type="PANTHER" id="PTHR16130">
    <property type="entry name" value="LYSOSOMAL COBALAMIN TRANSPORTER-RELATED"/>
    <property type="match status" value="1"/>
</dbReference>
<dbReference type="Pfam" id="PF04791">
    <property type="entry name" value="LMBR1"/>
    <property type="match status" value="1"/>
</dbReference>
<evidence type="ECO:0000256" key="1">
    <source>
        <dbReference type="ARBA" id="ARBA00004155"/>
    </source>
</evidence>
<accession>T1KY36</accession>
<evidence type="ECO:0000256" key="10">
    <source>
        <dbReference type="SAM" id="Phobius"/>
    </source>
</evidence>
<keyword evidence="7 10" id="KW-0472">Membrane</keyword>
<protein>
    <recommendedName>
        <fullName evidence="13">Lysosomal cobalamin transporter</fullName>
    </recommendedName>
</protein>
<dbReference type="AlphaFoldDB" id="T1KY36"/>
<keyword evidence="4" id="KW-0846">Cobalamin</keyword>
<feature type="transmembrane region" description="Helical" evidence="10">
    <location>
        <begin position="292"/>
        <end position="313"/>
    </location>
</feature>
<dbReference type="HOGENOM" id="CLU_028341_1_0_1"/>
<keyword evidence="12" id="KW-1185">Reference proteome</keyword>
<evidence type="ECO:0000256" key="7">
    <source>
        <dbReference type="ARBA" id="ARBA00023136"/>
    </source>
</evidence>
<dbReference type="GO" id="GO:0005765">
    <property type="term" value="C:lysosomal membrane"/>
    <property type="evidence" value="ECO:0007669"/>
    <property type="project" value="UniProtKB-SubCell"/>
</dbReference>
<evidence type="ECO:0000256" key="9">
    <source>
        <dbReference type="ARBA" id="ARBA00023285"/>
    </source>
</evidence>
<dbReference type="InterPro" id="IPR006876">
    <property type="entry name" value="LMBR1-like_membr_prot"/>
</dbReference>
<feature type="transmembrane region" description="Helical" evidence="10">
    <location>
        <begin position="232"/>
        <end position="254"/>
    </location>
</feature>
<reference evidence="12" key="1">
    <citation type="submission" date="2011-08" db="EMBL/GenBank/DDBJ databases">
        <authorList>
            <person name="Rombauts S."/>
        </authorList>
    </citation>
    <scope>NUCLEOTIDE SEQUENCE</scope>
    <source>
        <strain evidence="12">London</strain>
    </source>
</reference>
<dbReference type="PANTHER" id="PTHR16130:SF2">
    <property type="entry name" value="LYSOSOMAL COBALAMIN TRANSPORT ESCORT PROTEIN LMBD1"/>
    <property type="match status" value="1"/>
</dbReference>